<dbReference type="RefSeq" id="WP_079481223.1">
    <property type="nucleotide sequence ID" value="NZ_CBML010000006.1"/>
</dbReference>
<dbReference type="EMBL" id="LT799839">
    <property type="protein sequence ID" value="SLK15411.1"/>
    <property type="molecule type" value="Genomic_DNA"/>
</dbReference>
<keyword evidence="2" id="KW-1185">Reference proteome</keyword>
<name>A0A1U6J550_9CLOT</name>
<organism evidence="1 2">
    <name type="scientific">Clostridium chauvoei JF4335</name>
    <dbReference type="NCBI Taxonomy" id="1351755"/>
    <lineage>
        <taxon>Bacteria</taxon>
        <taxon>Bacillati</taxon>
        <taxon>Bacillota</taxon>
        <taxon>Clostridia</taxon>
        <taxon>Eubacteriales</taxon>
        <taxon>Clostridiaceae</taxon>
        <taxon>Clostridium</taxon>
    </lineage>
</organism>
<evidence type="ECO:0000313" key="1">
    <source>
        <dbReference type="EMBL" id="SLK15411.1"/>
    </source>
</evidence>
<sequence>MNFLLNKIDTDLRRKVYEKTRDGKVHRKTNILIYKDSEKQKEKSFKEHVKENKKDKKIIIKATKLVEPSIKVEAEKDENCKISAYGTFLDIKK</sequence>
<dbReference type="OrthoDB" id="1935644at2"/>
<dbReference type="Proteomes" id="UP000190476">
    <property type="component" value="Chromosome I"/>
</dbReference>
<gene>
    <name evidence="1" type="ORF">CCH01_08620</name>
</gene>
<dbReference type="AlphaFoldDB" id="A0A1U6J550"/>
<evidence type="ECO:0000313" key="2">
    <source>
        <dbReference type="Proteomes" id="UP000190476"/>
    </source>
</evidence>
<dbReference type="GeneID" id="66301210"/>
<accession>A0A1U6J550</accession>
<reference evidence="2" key="1">
    <citation type="submission" date="2017-03" db="EMBL/GenBank/DDBJ databases">
        <authorList>
            <person name="Falquet L."/>
            <person name="Falquet L."/>
        </authorList>
    </citation>
    <scope>NUCLEOTIDE SEQUENCE [LARGE SCALE GENOMIC DNA]</scope>
</reference>
<dbReference type="STRING" id="1351755.CCH01_08620"/>
<protein>
    <submittedName>
        <fullName evidence="1">Uncharacterized protein</fullName>
    </submittedName>
</protein>
<proteinExistence type="predicted"/>